<dbReference type="AlphaFoldDB" id="A0A4P8HUC2"/>
<dbReference type="Proteomes" id="UP000584325">
    <property type="component" value="Unassembled WGS sequence"/>
</dbReference>
<proteinExistence type="predicted"/>
<evidence type="ECO:0000313" key="3">
    <source>
        <dbReference type="Proteomes" id="UP000298763"/>
    </source>
</evidence>
<organism evidence="1 4">
    <name type="scientific">Pseudoduganella umbonata</name>
    <dbReference type="NCBI Taxonomy" id="864828"/>
    <lineage>
        <taxon>Bacteria</taxon>
        <taxon>Pseudomonadati</taxon>
        <taxon>Pseudomonadota</taxon>
        <taxon>Betaproteobacteria</taxon>
        <taxon>Burkholderiales</taxon>
        <taxon>Oxalobacteraceae</taxon>
        <taxon>Telluria group</taxon>
        <taxon>Pseudoduganella</taxon>
    </lineage>
</organism>
<dbReference type="EMBL" id="CP040017">
    <property type="protein sequence ID" value="QCP12886.1"/>
    <property type="molecule type" value="Genomic_DNA"/>
</dbReference>
<evidence type="ECO:0000313" key="2">
    <source>
        <dbReference type="EMBL" id="QCP12886.1"/>
    </source>
</evidence>
<accession>A0A4P8HUC2</accession>
<reference evidence="1 4" key="2">
    <citation type="submission" date="2020-08" db="EMBL/GenBank/DDBJ databases">
        <title>Genomic Encyclopedia of Type Strains, Phase III (KMG-III): the genomes of soil and plant-associated and newly described type strains.</title>
        <authorList>
            <person name="Whitman W."/>
        </authorList>
    </citation>
    <scope>NUCLEOTIDE SEQUENCE [LARGE SCALE GENOMIC DNA]</scope>
    <source>
        <strain evidence="1 4">CECT 7753</strain>
    </source>
</reference>
<keyword evidence="3" id="KW-1185">Reference proteome</keyword>
<dbReference type="RefSeq" id="WP_137315707.1">
    <property type="nucleotide sequence ID" value="NZ_CP040017.1"/>
</dbReference>
<sequence length="59" mass="6464">MNRTHWQAIAILMGTIATMVIAAEWRWEPASAGNYLVLVETNAAAPPDENAASAVQQRR</sequence>
<evidence type="ECO:0000313" key="1">
    <source>
        <dbReference type="EMBL" id="MBB3225290.1"/>
    </source>
</evidence>
<reference evidence="2 3" key="1">
    <citation type="submission" date="2019-05" db="EMBL/GenBank/DDBJ databases">
        <title>Draft Genome Sequences of Six Type Strains of the Genus Massilia.</title>
        <authorList>
            <person name="Miess H."/>
            <person name="Frediansyhah A."/>
            <person name="Gross H."/>
        </authorList>
    </citation>
    <scope>NUCLEOTIDE SEQUENCE [LARGE SCALE GENOMIC DNA]</scope>
    <source>
        <strain evidence="2 3">DSMZ 26121</strain>
    </source>
</reference>
<dbReference type="Proteomes" id="UP000298763">
    <property type="component" value="Chromosome"/>
</dbReference>
<gene>
    <name evidence="2" type="ORF">FCL38_22410</name>
    <name evidence="1" type="ORF">FHS02_006161</name>
</gene>
<dbReference type="OrthoDB" id="8760036at2"/>
<protein>
    <submittedName>
        <fullName evidence="1">Uncharacterized protein</fullName>
    </submittedName>
</protein>
<evidence type="ECO:0000313" key="4">
    <source>
        <dbReference type="Proteomes" id="UP000584325"/>
    </source>
</evidence>
<name>A0A4P8HUC2_9BURK</name>
<dbReference type="EMBL" id="JACHXS010000019">
    <property type="protein sequence ID" value="MBB3225290.1"/>
    <property type="molecule type" value="Genomic_DNA"/>
</dbReference>